<accession>A0ABQ7GP60</accession>
<dbReference type="InterPro" id="IPR050687">
    <property type="entry name" value="Dynein_IC"/>
</dbReference>
<keyword evidence="2" id="KW-0853">WD repeat</keyword>
<protein>
    <submittedName>
        <fullName evidence="5">Uncharacterized protein</fullName>
    </submittedName>
</protein>
<evidence type="ECO:0000313" key="6">
    <source>
        <dbReference type="Proteomes" id="UP000815325"/>
    </source>
</evidence>
<keyword evidence="3" id="KW-0677">Repeat</keyword>
<evidence type="ECO:0000256" key="3">
    <source>
        <dbReference type="ARBA" id="ARBA00022737"/>
    </source>
</evidence>
<comment type="caution">
    <text evidence="5">The sequence shown here is derived from an EMBL/GenBank/DDBJ whole genome shotgun (WGS) entry which is preliminary data.</text>
</comment>
<evidence type="ECO:0000256" key="1">
    <source>
        <dbReference type="ARBA" id="ARBA00022490"/>
    </source>
</evidence>
<name>A0ABQ7GP60_DUNSA</name>
<dbReference type="PANTHER" id="PTHR12442">
    <property type="entry name" value="DYNEIN INTERMEDIATE CHAIN"/>
    <property type="match status" value="1"/>
</dbReference>
<feature type="region of interest" description="Disordered" evidence="4">
    <location>
        <begin position="1114"/>
        <end position="1140"/>
    </location>
</feature>
<feature type="compositionally biased region" description="Low complexity" evidence="4">
    <location>
        <begin position="1117"/>
        <end position="1140"/>
    </location>
</feature>
<evidence type="ECO:0000313" key="5">
    <source>
        <dbReference type="EMBL" id="KAF5836394.1"/>
    </source>
</evidence>
<dbReference type="PANTHER" id="PTHR12442:SF5">
    <property type="entry name" value="DYNEIN AXONEMAL INTERMEDIATE CHAIN 3"/>
    <property type="match status" value="1"/>
</dbReference>
<dbReference type="Proteomes" id="UP000815325">
    <property type="component" value="Unassembled WGS sequence"/>
</dbReference>
<proteinExistence type="predicted"/>
<dbReference type="SUPFAM" id="SSF50978">
    <property type="entry name" value="WD40 repeat-like"/>
    <property type="match status" value="1"/>
</dbReference>
<reference evidence="5" key="1">
    <citation type="submission" date="2017-08" db="EMBL/GenBank/DDBJ databases">
        <authorList>
            <person name="Polle J.E."/>
            <person name="Barry K."/>
            <person name="Cushman J."/>
            <person name="Schmutz J."/>
            <person name="Tran D."/>
            <person name="Hathwaick L.T."/>
            <person name="Yim W.C."/>
            <person name="Jenkins J."/>
            <person name="Mckie-Krisberg Z.M."/>
            <person name="Prochnik S."/>
            <person name="Lindquist E."/>
            <person name="Dockter R.B."/>
            <person name="Adam C."/>
            <person name="Molina H."/>
            <person name="Bunkerborg J."/>
            <person name="Jin E."/>
            <person name="Buchheim M."/>
            <person name="Magnuson J."/>
        </authorList>
    </citation>
    <scope>NUCLEOTIDE SEQUENCE</scope>
    <source>
        <strain evidence="5">CCAP 19/18</strain>
    </source>
</reference>
<organism evidence="5 6">
    <name type="scientific">Dunaliella salina</name>
    <name type="common">Green alga</name>
    <name type="synonym">Protococcus salinus</name>
    <dbReference type="NCBI Taxonomy" id="3046"/>
    <lineage>
        <taxon>Eukaryota</taxon>
        <taxon>Viridiplantae</taxon>
        <taxon>Chlorophyta</taxon>
        <taxon>core chlorophytes</taxon>
        <taxon>Chlorophyceae</taxon>
        <taxon>CS clade</taxon>
        <taxon>Chlamydomonadales</taxon>
        <taxon>Dunaliellaceae</taxon>
        <taxon>Dunaliella</taxon>
    </lineage>
</organism>
<keyword evidence="6" id="KW-1185">Reference proteome</keyword>
<keyword evidence="1" id="KW-0963">Cytoplasm</keyword>
<sequence>MSGNRKESIISEYQSFTHLTYSKNKDPIHPEYVLQAPFEVFSFQYNPSNPDIIAGGCYNGQTCVSGGGLMVGCMIQPEQAFRILHGSPHAMVVLWDTTHEHERIARMKAASNKQETQDAGDEAAIPIVKCKYATTIEFSHHCVTMDLQCLPVHYHLVVLERPSPYSTIWLSGDASPLTVKCSVLLPSYCRPPLYGCRYATTIEFSHHHVIMDLQWLPGIEISTRGKVTKADPRECSFLATTSGDGKDNLQEYRCLSTARPHFGMRYDMCSLQVNFWDVRVERLMKKGRKAEDSLELIWKPTHSIHIISLIGLLVFMPFGPQQPHDVSWFLCLLVLMSSVLSSPICLLIQVKSPGPEQPPLPHACETARSMHHHILYCMQHVKVHVACTMTSLIACSMHHRNSSCMQHASSCHNILHAACIIVSHAKHAAFSMAISCQACPASLIPFIMDLGGLHVCFRFLELDKGPFEKGLYSLTNNAFTATGMDLKRLHTCFCFRMDLGGLRMCFNFRELDKGAFFVGSADGELAYAEFVRPEGEENPEYTKSCVQAHVAPIMALERSPFFDDIILTVGDWSFQIWREGHTSPLFTSGYGAEMYTCGFFRSDVPEHNKLSPEWSSCIPEQTCDCLQCRCVTMRSQCNHNRLSSVVAFDPFLSFPITCKHTSASRAATMQLKKMQQRHAAKGCWSPSRPAVIYLTDQAGNLEVWDMLDRSHEPSIKVWCNECVLSSHQARSNLEVWDMLDRLHEPWTKVWCNECVLYFHGPSIQAGNLGVWDMQDCSQQPSVKVTLASTPFMSMSFMGTGSGSTSAAAPAASSAAGAGPSASAVAQQQQQAGQFLALGDSWFRALGDLVRAVVWPKRPALWPNSSSRLADLLHWHVPIFVRQREGMLRIVVIPRTCKSPCSKRGLKHDRKSSYNIRRAGVLHIVEIQTMCKKYCKEHCKKAMQRACSQMQTCCQRPTTRGQGARRGDSPQLAAAHAVGVLRIVEIPRNLRRPMQSERKAMAAFLEREGERVADVEARKPLRDKSIAVAEEARKKAALSVSEPSPMSPMGTRIERKGSRLAVSDKHDCCCLDVPLKVETDSTGRVAELRYTSGHWMKLKLLPPFLPNILQDEAEAAAKDSAAQKDQPNQPASPTKTTAKSAAHLAALELDEKAEAEYFKLEHRLKVQLGLIEEAEAESPRR</sequence>
<evidence type="ECO:0000256" key="4">
    <source>
        <dbReference type="SAM" id="MobiDB-lite"/>
    </source>
</evidence>
<dbReference type="EMBL" id="MU069661">
    <property type="protein sequence ID" value="KAF5836394.1"/>
    <property type="molecule type" value="Genomic_DNA"/>
</dbReference>
<dbReference type="InterPro" id="IPR036322">
    <property type="entry name" value="WD40_repeat_dom_sf"/>
</dbReference>
<evidence type="ECO:0000256" key="2">
    <source>
        <dbReference type="ARBA" id="ARBA00022574"/>
    </source>
</evidence>
<gene>
    <name evidence="5" type="ORF">DUNSADRAFT_5963</name>
</gene>